<feature type="domain" description="EF-hand" evidence="2">
    <location>
        <begin position="76"/>
        <end position="111"/>
    </location>
</feature>
<reference evidence="3 4" key="1">
    <citation type="submission" date="2020-10" db="EMBL/GenBank/DDBJ databases">
        <title>The Coptis chinensis genome and diversification of protoberbering-type alkaloids.</title>
        <authorList>
            <person name="Wang B."/>
            <person name="Shu S."/>
            <person name="Song C."/>
            <person name="Liu Y."/>
        </authorList>
    </citation>
    <scope>NUCLEOTIDE SEQUENCE [LARGE SCALE GENOMIC DNA]</scope>
    <source>
        <strain evidence="3">HL-2020</strain>
        <tissue evidence="3">Leaf</tissue>
    </source>
</reference>
<name>A0A835M115_9MAGN</name>
<dbReference type="OrthoDB" id="26525at2759"/>
<organism evidence="3 4">
    <name type="scientific">Coptis chinensis</name>
    <dbReference type="NCBI Taxonomy" id="261450"/>
    <lineage>
        <taxon>Eukaryota</taxon>
        <taxon>Viridiplantae</taxon>
        <taxon>Streptophyta</taxon>
        <taxon>Embryophyta</taxon>
        <taxon>Tracheophyta</taxon>
        <taxon>Spermatophyta</taxon>
        <taxon>Magnoliopsida</taxon>
        <taxon>Ranunculales</taxon>
        <taxon>Ranunculaceae</taxon>
        <taxon>Coptidoideae</taxon>
        <taxon>Coptis</taxon>
    </lineage>
</organism>
<dbReference type="AlphaFoldDB" id="A0A835M115"/>
<evidence type="ECO:0000313" key="3">
    <source>
        <dbReference type="EMBL" id="KAF9606791.1"/>
    </source>
</evidence>
<sequence length="253" mass="28755">MKESSGTSRICPALKSFFSDKVGGMFQHCNGTNKNRSLDPKLERKLVASIKKRSPSGKNSFRSINSIIMRFPQFKEGLRNIRGVFEQYDEDSNGTIDREELKKCLITLQLHLTENEIEDLFQSCDVNGNKGIQFNEFIVLLCLIYLLMEPSASHTTSKMGSELEATFNTIVEAFLFFDKNGDGKLNRKEMVKAMNEASPWESWVSLRIPIHSSITAEELDSNKSGQVSFKEFLFALIKWVGVDTDEEEEEQSI</sequence>
<keyword evidence="1" id="KW-0106">Calcium</keyword>
<gene>
    <name evidence="3" type="ORF">IFM89_028167</name>
</gene>
<feature type="domain" description="EF-hand" evidence="2">
    <location>
        <begin position="165"/>
        <end position="200"/>
    </location>
</feature>
<protein>
    <recommendedName>
        <fullName evidence="2">EF-hand domain-containing protein</fullName>
    </recommendedName>
</protein>
<dbReference type="PANTHER" id="PTHR23064">
    <property type="entry name" value="TROPONIN"/>
    <property type="match status" value="1"/>
</dbReference>
<accession>A0A835M115</accession>
<dbReference type="PROSITE" id="PS50222">
    <property type="entry name" value="EF_HAND_2"/>
    <property type="match status" value="3"/>
</dbReference>
<dbReference type="PROSITE" id="PS00018">
    <property type="entry name" value="EF_HAND_1"/>
    <property type="match status" value="3"/>
</dbReference>
<dbReference type="SMART" id="SM00054">
    <property type="entry name" value="EFh"/>
    <property type="match status" value="4"/>
</dbReference>
<comment type="caution">
    <text evidence="3">The sequence shown here is derived from an EMBL/GenBank/DDBJ whole genome shotgun (WGS) entry which is preliminary data.</text>
</comment>
<dbReference type="GO" id="GO:0005509">
    <property type="term" value="F:calcium ion binding"/>
    <property type="evidence" value="ECO:0007669"/>
    <property type="project" value="InterPro"/>
</dbReference>
<dbReference type="InterPro" id="IPR052591">
    <property type="entry name" value="CML21-like"/>
</dbReference>
<dbReference type="Pfam" id="PF13499">
    <property type="entry name" value="EF-hand_7"/>
    <property type="match status" value="2"/>
</dbReference>
<evidence type="ECO:0000259" key="2">
    <source>
        <dbReference type="PROSITE" id="PS50222"/>
    </source>
</evidence>
<dbReference type="InterPro" id="IPR011992">
    <property type="entry name" value="EF-hand-dom_pair"/>
</dbReference>
<dbReference type="SUPFAM" id="SSF47473">
    <property type="entry name" value="EF-hand"/>
    <property type="match status" value="1"/>
</dbReference>
<dbReference type="Gene3D" id="1.10.238.10">
    <property type="entry name" value="EF-hand"/>
    <property type="match status" value="2"/>
</dbReference>
<evidence type="ECO:0000313" key="4">
    <source>
        <dbReference type="Proteomes" id="UP000631114"/>
    </source>
</evidence>
<dbReference type="InterPro" id="IPR018247">
    <property type="entry name" value="EF_Hand_1_Ca_BS"/>
</dbReference>
<proteinExistence type="predicted"/>
<dbReference type="Proteomes" id="UP000631114">
    <property type="component" value="Unassembled WGS sequence"/>
</dbReference>
<keyword evidence="4" id="KW-1185">Reference proteome</keyword>
<dbReference type="InterPro" id="IPR002048">
    <property type="entry name" value="EF_hand_dom"/>
</dbReference>
<dbReference type="CDD" id="cd00051">
    <property type="entry name" value="EFh"/>
    <property type="match status" value="1"/>
</dbReference>
<dbReference type="EMBL" id="JADFTS010000005">
    <property type="protein sequence ID" value="KAF9606791.1"/>
    <property type="molecule type" value="Genomic_DNA"/>
</dbReference>
<feature type="domain" description="EF-hand" evidence="2">
    <location>
        <begin position="112"/>
        <end position="147"/>
    </location>
</feature>
<evidence type="ECO:0000256" key="1">
    <source>
        <dbReference type="ARBA" id="ARBA00022837"/>
    </source>
</evidence>